<dbReference type="AlphaFoldDB" id="A0AA36ML41"/>
<keyword evidence="4" id="KW-0148">Chlorophyll</keyword>
<dbReference type="PANTHER" id="PTHR11638:SF18">
    <property type="entry name" value="HEAT SHOCK PROTEIN 104"/>
    <property type="match status" value="1"/>
</dbReference>
<evidence type="ECO:0000256" key="1">
    <source>
        <dbReference type="ARBA" id="ARBA00004098"/>
    </source>
</evidence>
<dbReference type="GO" id="GO:0009507">
    <property type="term" value="C:chloroplast"/>
    <property type="evidence" value="ECO:0007669"/>
    <property type="project" value="UniProtKB-SubCell"/>
</dbReference>
<dbReference type="GO" id="GO:0016887">
    <property type="term" value="F:ATP hydrolysis activity"/>
    <property type="evidence" value="ECO:0007669"/>
    <property type="project" value="InterPro"/>
</dbReference>
<comment type="similarity">
    <text evidence="3">Belongs to the ClpA/ClpB family.</text>
</comment>
<name>A0AA36ML41_9DINO</name>
<dbReference type="InterPro" id="IPR003593">
    <property type="entry name" value="AAA+_ATPase"/>
</dbReference>
<dbReference type="InterPro" id="IPR041546">
    <property type="entry name" value="ClpA/ClpB_AAA_lid"/>
</dbReference>
<dbReference type="InterPro" id="IPR036628">
    <property type="entry name" value="Clp_N_dom_sf"/>
</dbReference>
<evidence type="ECO:0000256" key="7">
    <source>
        <dbReference type="ARBA" id="ARBA00022737"/>
    </source>
</evidence>
<protein>
    <recommendedName>
        <fullName evidence="15">Clp R domain-containing protein</fullName>
    </recommendedName>
</protein>
<keyword evidence="9" id="KW-0067">ATP-binding</keyword>
<keyword evidence="7 13" id="KW-0677">Repeat</keyword>
<evidence type="ECO:0000256" key="6">
    <source>
        <dbReference type="ARBA" id="ARBA00022640"/>
    </source>
</evidence>
<dbReference type="EMBL" id="CAUJNA010000355">
    <property type="protein sequence ID" value="CAJ1375991.1"/>
    <property type="molecule type" value="Genomic_DNA"/>
</dbReference>
<evidence type="ECO:0000256" key="10">
    <source>
        <dbReference type="ARBA" id="ARBA00022991"/>
    </source>
</evidence>
<comment type="function">
    <text evidence="1">Water-soluble antenna for capture of solar energy in the blue-green range. Peridinin is an asymmetric carotenoid.</text>
</comment>
<comment type="caution">
    <text evidence="16">The sequence shown here is derived from an EMBL/GenBank/DDBJ whole genome shotgun (WGS) entry which is preliminary data.</text>
</comment>
<dbReference type="FunFam" id="3.40.50.300:FF:000120">
    <property type="entry name" value="ATP-dependent chaperone ClpB"/>
    <property type="match status" value="1"/>
</dbReference>
<keyword evidence="12" id="KW-0437">Light-harvesting polypeptide</keyword>
<dbReference type="Gene3D" id="1.40.10.10">
    <property type="entry name" value="Peridinin-chlorophyll A binding"/>
    <property type="match status" value="1"/>
</dbReference>
<keyword evidence="17" id="KW-1185">Reference proteome</keyword>
<dbReference type="PANTHER" id="PTHR11638">
    <property type="entry name" value="ATP-DEPENDENT CLP PROTEASE"/>
    <property type="match status" value="1"/>
</dbReference>
<dbReference type="Pfam" id="PF02861">
    <property type="entry name" value="Clp_N"/>
    <property type="match status" value="1"/>
</dbReference>
<dbReference type="SMART" id="SM00382">
    <property type="entry name" value="AAA"/>
    <property type="match status" value="1"/>
</dbReference>
<evidence type="ECO:0000256" key="11">
    <source>
        <dbReference type="ARBA" id="ARBA00023186"/>
    </source>
</evidence>
<dbReference type="CDD" id="cd00009">
    <property type="entry name" value="AAA"/>
    <property type="match status" value="1"/>
</dbReference>
<dbReference type="SUPFAM" id="SSF52540">
    <property type="entry name" value="P-loop containing nucleoside triphosphate hydrolases"/>
    <property type="match status" value="1"/>
</dbReference>
<dbReference type="InterPro" id="IPR004176">
    <property type="entry name" value="Clp_R_N"/>
</dbReference>
<dbReference type="Pfam" id="PF00004">
    <property type="entry name" value="AAA"/>
    <property type="match status" value="1"/>
</dbReference>
<evidence type="ECO:0000256" key="4">
    <source>
        <dbReference type="ARBA" id="ARBA00022494"/>
    </source>
</evidence>
<keyword evidence="14" id="KW-0175">Coiled coil</keyword>
<keyword evidence="11" id="KW-0143">Chaperone</keyword>
<feature type="domain" description="Clp R" evidence="15">
    <location>
        <begin position="1"/>
        <end position="144"/>
    </location>
</feature>
<dbReference type="Proteomes" id="UP001178507">
    <property type="component" value="Unassembled WGS sequence"/>
</dbReference>
<evidence type="ECO:0000256" key="2">
    <source>
        <dbReference type="ARBA" id="ARBA00004229"/>
    </source>
</evidence>
<dbReference type="GO" id="GO:0030076">
    <property type="term" value="C:light-harvesting complex"/>
    <property type="evidence" value="ECO:0007669"/>
    <property type="project" value="UniProtKB-KW"/>
</dbReference>
<evidence type="ECO:0000256" key="8">
    <source>
        <dbReference type="ARBA" id="ARBA00022741"/>
    </source>
</evidence>
<dbReference type="GO" id="GO:0005524">
    <property type="term" value="F:ATP binding"/>
    <property type="evidence" value="ECO:0007669"/>
    <property type="project" value="UniProtKB-KW"/>
</dbReference>
<dbReference type="InterPro" id="IPR003959">
    <property type="entry name" value="ATPase_AAA_core"/>
</dbReference>
<dbReference type="Pfam" id="PF02429">
    <property type="entry name" value="PCP"/>
    <property type="match status" value="1"/>
</dbReference>
<dbReference type="InterPro" id="IPR036550">
    <property type="entry name" value="Peridinin-chlorophyll-bd_sf"/>
</dbReference>
<dbReference type="Gene3D" id="3.40.50.300">
    <property type="entry name" value="P-loop containing nucleotide triphosphate hydrolases"/>
    <property type="match status" value="2"/>
</dbReference>
<dbReference type="InterPro" id="IPR050130">
    <property type="entry name" value="ClpA_ClpB"/>
</dbReference>
<dbReference type="PROSITE" id="PS51903">
    <property type="entry name" value="CLP_R"/>
    <property type="match status" value="1"/>
</dbReference>
<keyword evidence="10" id="KW-0157">Chromophore</keyword>
<dbReference type="GO" id="GO:0016168">
    <property type="term" value="F:chlorophyll binding"/>
    <property type="evidence" value="ECO:0007669"/>
    <property type="project" value="UniProtKB-KW"/>
</dbReference>
<comment type="subcellular location">
    <subcellularLocation>
        <location evidence="2">Plastid</location>
        <location evidence="2">Chloroplast</location>
    </subcellularLocation>
</comment>
<dbReference type="SUPFAM" id="SSF48608">
    <property type="entry name" value="Peridinin-chlorophyll protein"/>
    <property type="match status" value="1"/>
</dbReference>
<evidence type="ECO:0000313" key="16">
    <source>
        <dbReference type="EMBL" id="CAJ1375991.1"/>
    </source>
</evidence>
<evidence type="ECO:0000256" key="9">
    <source>
        <dbReference type="ARBA" id="ARBA00022840"/>
    </source>
</evidence>
<dbReference type="PROSITE" id="PS00870">
    <property type="entry name" value="CLPAB_1"/>
    <property type="match status" value="1"/>
</dbReference>
<dbReference type="InterPro" id="IPR003376">
    <property type="entry name" value="Peridinin-chlorophyll-bd_prot"/>
</dbReference>
<keyword evidence="6" id="KW-0934">Plastid</keyword>
<feature type="coiled-coil region" evidence="14">
    <location>
        <begin position="410"/>
        <end position="490"/>
    </location>
</feature>
<keyword evidence="5" id="KW-0150">Chloroplast</keyword>
<organism evidence="16 17">
    <name type="scientific">Effrenium voratum</name>
    <dbReference type="NCBI Taxonomy" id="2562239"/>
    <lineage>
        <taxon>Eukaryota</taxon>
        <taxon>Sar</taxon>
        <taxon>Alveolata</taxon>
        <taxon>Dinophyceae</taxon>
        <taxon>Suessiales</taxon>
        <taxon>Symbiodiniaceae</taxon>
        <taxon>Effrenium</taxon>
    </lineage>
</organism>
<dbReference type="FunFam" id="3.40.50.300:FF:000010">
    <property type="entry name" value="Chaperone clpB 1, putative"/>
    <property type="match status" value="1"/>
</dbReference>
<dbReference type="GO" id="GO:0034605">
    <property type="term" value="P:cellular response to heat"/>
    <property type="evidence" value="ECO:0007669"/>
    <property type="project" value="TreeGrafter"/>
</dbReference>
<dbReference type="SUPFAM" id="SSF81923">
    <property type="entry name" value="Double Clp-N motif"/>
    <property type="match status" value="1"/>
</dbReference>
<evidence type="ECO:0000256" key="14">
    <source>
        <dbReference type="SAM" id="Coils"/>
    </source>
</evidence>
<keyword evidence="8" id="KW-0547">Nucleotide-binding</keyword>
<evidence type="ECO:0000313" key="17">
    <source>
        <dbReference type="Proteomes" id="UP001178507"/>
    </source>
</evidence>
<dbReference type="InterPro" id="IPR018368">
    <property type="entry name" value="ClpA/B_CS1"/>
</dbReference>
<evidence type="ECO:0000256" key="13">
    <source>
        <dbReference type="PROSITE-ProRule" id="PRU01251"/>
    </source>
</evidence>
<evidence type="ECO:0000256" key="12">
    <source>
        <dbReference type="ARBA" id="ARBA00023243"/>
    </source>
</evidence>
<proteinExistence type="inferred from homology"/>
<evidence type="ECO:0000256" key="3">
    <source>
        <dbReference type="ARBA" id="ARBA00008675"/>
    </source>
</evidence>
<evidence type="ECO:0000256" key="5">
    <source>
        <dbReference type="ARBA" id="ARBA00022528"/>
    </source>
</evidence>
<dbReference type="Pfam" id="PF17871">
    <property type="entry name" value="AAA_lid_9"/>
    <property type="match status" value="1"/>
</dbReference>
<sequence>MSAEFTEMTSKVIQEAARLAKDRGHLQLDPGHVFAVLLKDRSSLAAQVLGRLNGDSVEVQQGCERLLNSFSSQTPAPEEIAPNNGMRQTLHEAEVQRKASGGSYVSLPDLFLALLKQKSIKEVLSSAGYSITQVEKAMQDLRGSKKVDTQTADENFEALSKYGRDLVADAENGKLDPVIGRDEEIRRVVQVLARRTKNNPILVGDPGVGKTAIVEGLAQRVVVGDVPEALKNCRVVALDVGALISGAKYRGEFEERLKAVLQEVKDAEGRIVLFIDEAHLLIGAGKTDGAMDAANLLKPMLARGELRCIGATTVDEYRKYIEKDAALERRFQQVSVDEPSVQTTITILRGLKDRYATHHGVSIQDASLVAAAQLSDRYITTRFLPDKAVDLLDEACSKIRVQLSSQPEAVDSLERRRQYLEVEVKALSKEKDHGSKTRLHEAQKELAQVSEELAPLRARYQQERELIDDQGKAKTKLQDLKRKLDLMEASKMLAVVAGVAAYCGWQGAFVPPAAGRHVPIATAAGAAAMLGTAPAYADKIDDAAKVLSEKSYPFLKEIDWTDGVYGVLPTAKPLEVLKAIDSMLVMGAAMDPEALKAGVLAHSKAINSVDSKGVTTLADYTATNAAIGHMVASVPASKTMDVYNAFNEFNLGKDVGPYMMSKVNAEDAKAAYKAFLEFKDVVKASQR</sequence>
<dbReference type="Gene3D" id="1.10.1780.10">
    <property type="entry name" value="Clp, N-terminal domain"/>
    <property type="match status" value="1"/>
</dbReference>
<evidence type="ECO:0000259" key="15">
    <source>
        <dbReference type="PROSITE" id="PS51903"/>
    </source>
</evidence>
<accession>A0AA36ML41</accession>
<reference evidence="16" key="1">
    <citation type="submission" date="2023-08" db="EMBL/GenBank/DDBJ databases">
        <authorList>
            <person name="Chen Y."/>
            <person name="Shah S."/>
            <person name="Dougan E. K."/>
            <person name="Thang M."/>
            <person name="Chan C."/>
        </authorList>
    </citation>
    <scope>NUCLEOTIDE SEQUENCE</scope>
</reference>
<dbReference type="InterPro" id="IPR027417">
    <property type="entry name" value="P-loop_NTPase"/>
</dbReference>
<gene>
    <name evidence="16" type="ORF">EVOR1521_LOCUS5162</name>
</gene>